<dbReference type="InterPro" id="IPR015422">
    <property type="entry name" value="PyrdxlP-dep_Trfase_small"/>
</dbReference>
<proteinExistence type="predicted"/>
<dbReference type="PANTHER" id="PTHR11601:SF50">
    <property type="entry name" value="CYSTEINE DESULFURASE ISCS 2-RELATED"/>
    <property type="match status" value="1"/>
</dbReference>
<organism evidence="4 5">
    <name type="scientific">Scopulibacillus cellulosilyticus</name>
    <dbReference type="NCBI Taxonomy" id="2665665"/>
    <lineage>
        <taxon>Bacteria</taxon>
        <taxon>Bacillati</taxon>
        <taxon>Bacillota</taxon>
        <taxon>Bacilli</taxon>
        <taxon>Bacillales</taxon>
        <taxon>Sporolactobacillaceae</taxon>
        <taxon>Scopulibacillus</taxon>
    </lineage>
</organism>
<dbReference type="Proteomes" id="UP001596505">
    <property type="component" value="Unassembled WGS sequence"/>
</dbReference>
<comment type="caution">
    <text evidence="4">The sequence shown here is derived from an EMBL/GenBank/DDBJ whole genome shotgun (WGS) entry which is preliminary data.</text>
</comment>
<dbReference type="PIRSF" id="PIRSF005572">
    <property type="entry name" value="NifS"/>
    <property type="match status" value="1"/>
</dbReference>
<dbReference type="InterPro" id="IPR015424">
    <property type="entry name" value="PyrdxlP-dep_Trfase"/>
</dbReference>
<dbReference type="EMBL" id="JBHTCO010000014">
    <property type="protein sequence ID" value="MFC7393637.1"/>
    <property type="molecule type" value="Genomic_DNA"/>
</dbReference>
<dbReference type="NCBIfam" id="NF002806">
    <property type="entry name" value="PRK02948.1"/>
    <property type="match status" value="1"/>
</dbReference>
<evidence type="ECO:0000259" key="3">
    <source>
        <dbReference type="Pfam" id="PF00266"/>
    </source>
</evidence>
<keyword evidence="2" id="KW-0663">Pyridoxal phosphate</keyword>
<evidence type="ECO:0000313" key="5">
    <source>
        <dbReference type="Proteomes" id="UP001596505"/>
    </source>
</evidence>
<feature type="domain" description="Aminotransferase class V" evidence="3">
    <location>
        <begin position="2"/>
        <end position="364"/>
    </location>
</feature>
<gene>
    <name evidence="4" type="ORF">ACFQRG_11795</name>
</gene>
<dbReference type="SUPFAM" id="SSF53383">
    <property type="entry name" value="PLP-dependent transferases"/>
    <property type="match status" value="1"/>
</dbReference>
<protein>
    <submittedName>
        <fullName evidence="4">Cysteine desulfurase family protein</fullName>
    </submittedName>
</protein>
<sequence length="380" mass="41884">MIYLDNSATTKPLPEVLDTFRIVSEKFFANPSSIHNLGSLSEEMLKKSRHQAAQLLGVKDDEITFTSGGTEGNNLAIKGAAFSYRNRGKHIITTEIEHASGYNAFKQLENEGFDVTYLPVKQDGRVSVQAVKDAIREDTILVSMIHVNNEVGTIQPVQEIGHYLKSLNKVLFHVDHVQGIGKVPLNLSDSGIDMCSISGHKFHSPKGTGLLYVRRGVNLSPLFSGGSQELNRRAGTENLPGIAAMVKALRLTLEEYQHHLGKLQDLQNKMRTAFNTNEHMIVHTPSENAAPHILNVTVKGIKSEVLVHALEEEEIYVSTKSACSSKEGGASRVLLAMGVPEDEAAQAIRISLSYQTKEDEIKTFIDTLNKKIKQLKFVMG</sequence>
<evidence type="ECO:0000256" key="1">
    <source>
        <dbReference type="ARBA" id="ARBA00001933"/>
    </source>
</evidence>
<comment type="cofactor">
    <cofactor evidence="1">
        <name>pyridoxal 5'-phosphate</name>
        <dbReference type="ChEBI" id="CHEBI:597326"/>
    </cofactor>
</comment>
<keyword evidence="5" id="KW-1185">Reference proteome</keyword>
<dbReference type="InterPro" id="IPR000192">
    <property type="entry name" value="Aminotrans_V_dom"/>
</dbReference>
<evidence type="ECO:0000256" key="2">
    <source>
        <dbReference type="ARBA" id="ARBA00022898"/>
    </source>
</evidence>
<dbReference type="Gene3D" id="3.40.640.10">
    <property type="entry name" value="Type I PLP-dependent aspartate aminotransferase-like (Major domain)"/>
    <property type="match status" value="1"/>
</dbReference>
<dbReference type="Gene3D" id="3.90.1150.10">
    <property type="entry name" value="Aspartate Aminotransferase, domain 1"/>
    <property type="match status" value="1"/>
</dbReference>
<dbReference type="RefSeq" id="WP_380966152.1">
    <property type="nucleotide sequence ID" value="NZ_JBHTCO010000014.1"/>
</dbReference>
<name>A0ABW2PY68_9BACL</name>
<evidence type="ECO:0000313" key="4">
    <source>
        <dbReference type="EMBL" id="MFC7393637.1"/>
    </source>
</evidence>
<dbReference type="InterPro" id="IPR016454">
    <property type="entry name" value="Cysteine_dSase"/>
</dbReference>
<dbReference type="Pfam" id="PF00266">
    <property type="entry name" value="Aminotran_5"/>
    <property type="match status" value="1"/>
</dbReference>
<dbReference type="PANTHER" id="PTHR11601">
    <property type="entry name" value="CYSTEINE DESULFURYLASE FAMILY MEMBER"/>
    <property type="match status" value="1"/>
</dbReference>
<accession>A0ABW2PY68</accession>
<reference evidence="5" key="1">
    <citation type="journal article" date="2019" name="Int. J. Syst. Evol. Microbiol.">
        <title>The Global Catalogue of Microorganisms (GCM) 10K type strain sequencing project: providing services to taxonomists for standard genome sequencing and annotation.</title>
        <authorList>
            <consortium name="The Broad Institute Genomics Platform"/>
            <consortium name="The Broad Institute Genome Sequencing Center for Infectious Disease"/>
            <person name="Wu L."/>
            <person name="Ma J."/>
        </authorList>
    </citation>
    <scope>NUCLEOTIDE SEQUENCE [LARGE SCALE GENOMIC DNA]</scope>
    <source>
        <strain evidence="5">CGMCC 1.16305</strain>
    </source>
</reference>
<dbReference type="InterPro" id="IPR015421">
    <property type="entry name" value="PyrdxlP-dep_Trfase_major"/>
</dbReference>